<reference evidence="2 3" key="1">
    <citation type="submission" date="2024-06" db="EMBL/GenBank/DDBJ databases">
        <title>Novosphingobium rhizovicinus M1R2S20.</title>
        <authorList>
            <person name="Sun J.-Q."/>
        </authorList>
    </citation>
    <scope>NUCLEOTIDE SEQUENCE [LARGE SCALE GENOMIC DNA]</scope>
    <source>
        <strain evidence="2 3">M1R2S20</strain>
    </source>
</reference>
<feature type="transmembrane region" description="Helical" evidence="1">
    <location>
        <begin position="55"/>
        <end position="79"/>
    </location>
</feature>
<dbReference type="EMBL" id="JBFNXR010000052">
    <property type="protein sequence ID" value="MEW9856544.1"/>
    <property type="molecule type" value="Genomic_DNA"/>
</dbReference>
<evidence type="ECO:0000313" key="2">
    <source>
        <dbReference type="EMBL" id="MEW9856544.1"/>
    </source>
</evidence>
<dbReference type="InterPro" id="IPR010699">
    <property type="entry name" value="DUF1275"/>
</dbReference>
<protein>
    <submittedName>
        <fullName evidence="2">YoaK family protein</fullName>
    </submittedName>
</protein>
<comment type="caution">
    <text evidence="2">The sequence shown here is derived from an EMBL/GenBank/DDBJ whole genome shotgun (WGS) entry which is preliminary data.</text>
</comment>
<organism evidence="2 3">
    <name type="scientific">Novosphingobium rhizovicinum</name>
    <dbReference type="NCBI Taxonomy" id="3228928"/>
    <lineage>
        <taxon>Bacteria</taxon>
        <taxon>Pseudomonadati</taxon>
        <taxon>Pseudomonadota</taxon>
        <taxon>Alphaproteobacteria</taxon>
        <taxon>Sphingomonadales</taxon>
        <taxon>Sphingomonadaceae</taxon>
        <taxon>Novosphingobium</taxon>
    </lineage>
</organism>
<feature type="transmembrane region" description="Helical" evidence="1">
    <location>
        <begin position="86"/>
        <end position="104"/>
    </location>
</feature>
<keyword evidence="1" id="KW-1133">Transmembrane helix</keyword>
<name>A0ABV3RFW1_9SPHN</name>
<dbReference type="Pfam" id="PF06912">
    <property type="entry name" value="DUF1275"/>
    <property type="match status" value="1"/>
</dbReference>
<evidence type="ECO:0000256" key="1">
    <source>
        <dbReference type="SAM" id="Phobius"/>
    </source>
</evidence>
<keyword evidence="3" id="KW-1185">Reference proteome</keyword>
<sequence>MTGYERRFRIFAMALAALAGFVDAVAFVGTGGLFVSFMSGNSTRLAVASVDGSHLALLATALIASFVAGVVAGALIAPLRPARRKSLVLLISTLALCTAAALVTSGQISVAAMLLAFGMGALNNVFLREGEVSIGLTYMTGTLVRAGQRMAGAIRGQGPSDWLPYLLLWASLVAGAGAGAFTAVHDLPLGFWTAALWCAAMTVAAYPLEATRPALKP</sequence>
<evidence type="ECO:0000313" key="3">
    <source>
        <dbReference type="Proteomes" id="UP001556118"/>
    </source>
</evidence>
<proteinExistence type="predicted"/>
<dbReference type="PANTHER" id="PTHR37314">
    <property type="entry name" value="SLR0142 PROTEIN"/>
    <property type="match status" value="1"/>
</dbReference>
<keyword evidence="1" id="KW-0472">Membrane</keyword>
<dbReference type="Proteomes" id="UP001556118">
    <property type="component" value="Unassembled WGS sequence"/>
</dbReference>
<feature type="transmembrane region" description="Helical" evidence="1">
    <location>
        <begin position="12"/>
        <end position="35"/>
    </location>
</feature>
<feature type="transmembrane region" description="Helical" evidence="1">
    <location>
        <begin position="110"/>
        <end position="127"/>
    </location>
</feature>
<gene>
    <name evidence="2" type="ORF">ABUH87_15495</name>
</gene>
<dbReference type="RefSeq" id="WP_367775002.1">
    <property type="nucleotide sequence ID" value="NZ_JBFNXR010000052.1"/>
</dbReference>
<dbReference type="PANTHER" id="PTHR37314:SF4">
    <property type="entry name" value="UPF0700 TRANSMEMBRANE PROTEIN YOAK"/>
    <property type="match status" value="1"/>
</dbReference>
<feature type="transmembrane region" description="Helical" evidence="1">
    <location>
        <begin position="189"/>
        <end position="208"/>
    </location>
</feature>
<feature type="transmembrane region" description="Helical" evidence="1">
    <location>
        <begin position="162"/>
        <end position="183"/>
    </location>
</feature>
<keyword evidence="1" id="KW-0812">Transmembrane</keyword>
<accession>A0ABV3RFW1</accession>